<dbReference type="Proteomes" id="UP000251313">
    <property type="component" value="Unassembled WGS sequence"/>
</dbReference>
<evidence type="ECO:0000313" key="5">
    <source>
        <dbReference type="Proteomes" id="UP000267341"/>
    </source>
</evidence>
<dbReference type="EMBL" id="RBIZ01000004">
    <property type="protein sequence ID" value="RKR54621.1"/>
    <property type="molecule type" value="Genomic_DNA"/>
</dbReference>
<sequence length="67" mass="7954">MKHSDIYSMNNFDFLARSFARMAAQGQSVNIEAVTGNMDDEHRHWFCKRYELYCQQARNARALELEH</sequence>
<proteinExistence type="inferred from homology"/>
<dbReference type="Gene3D" id="1.20.970.20">
    <property type="entry name" value="Glycogen synthesis protein GlgS"/>
    <property type="match status" value="1"/>
</dbReference>
<dbReference type="Proteomes" id="UP000267341">
    <property type="component" value="Unassembled WGS sequence"/>
</dbReference>
<evidence type="ECO:0000313" key="2">
    <source>
        <dbReference type="EMBL" id="RKR54621.1"/>
    </source>
</evidence>
<name>A0AB38FZE7_9ENTR</name>
<dbReference type="SUPFAM" id="SSF109747">
    <property type="entry name" value="Glycogen synthesis protein GlgS"/>
    <property type="match status" value="1"/>
</dbReference>
<dbReference type="GO" id="GO:1900191">
    <property type="term" value="P:negative regulation of single-species biofilm formation"/>
    <property type="evidence" value="ECO:0007669"/>
    <property type="project" value="UniProtKB-UniRule"/>
</dbReference>
<evidence type="ECO:0000313" key="4">
    <source>
        <dbReference type="Proteomes" id="UP000251313"/>
    </source>
</evidence>
<comment type="caution">
    <text evidence="3">The sequence shown here is derived from an EMBL/GenBank/DDBJ whole genome shotgun (WGS) entry which is preliminary data.</text>
</comment>
<evidence type="ECO:0000313" key="3">
    <source>
        <dbReference type="EMBL" id="SQA64739.1"/>
    </source>
</evidence>
<evidence type="ECO:0000256" key="1">
    <source>
        <dbReference type="HAMAP-Rule" id="MF_00525"/>
    </source>
</evidence>
<protein>
    <recommendedName>
        <fullName evidence="1">Surface composition regulator</fullName>
    </recommendedName>
</protein>
<dbReference type="Pfam" id="PF08971">
    <property type="entry name" value="GlgS"/>
    <property type="match status" value="1"/>
</dbReference>
<reference evidence="3 4" key="1">
    <citation type="submission" date="2018-06" db="EMBL/GenBank/DDBJ databases">
        <authorList>
            <consortium name="Pathogen Informatics"/>
            <person name="Doyle S."/>
        </authorList>
    </citation>
    <scope>NUCLEOTIDE SEQUENCE [LARGE SCALE GENOMIC DNA]</scope>
    <source>
        <strain evidence="3 4">NCTC11967</strain>
    </source>
</reference>
<reference evidence="2 5" key="2">
    <citation type="submission" date="2018-10" db="EMBL/GenBank/DDBJ databases">
        <title>Genomic Encyclopedia of Type Strains, Phase IV (KMG-IV): sequencing the most valuable type-strain genomes for metagenomic binning, comparative biology and taxonomic classification.</title>
        <authorList>
            <person name="Goeker M."/>
        </authorList>
    </citation>
    <scope>NUCLEOTIDE SEQUENCE [LARGE SCALE GENOMIC DNA]</scope>
    <source>
        <strain evidence="2 5">DSM 5079</strain>
    </source>
</reference>
<dbReference type="InterPro" id="IPR036295">
    <property type="entry name" value="GlgS_sf"/>
</dbReference>
<organism evidence="3 4">
    <name type="scientific">Yokenella regensburgei</name>
    <dbReference type="NCBI Taxonomy" id="158877"/>
    <lineage>
        <taxon>Bacteria</taxon>
        <taxon>Pseudomonadati</taxon>
        <taxon>Pseudomonadota</taxon>
        <taxon>Gammaproteobacteria</taxon>
        <taxon>Enterobacterales</taxon>
        <taxon>Enterobacteriaceae</taxon>
        <taxon>Yokenella</taxon>
    </lineage>
</organism>
<gene>
    <name evidence="1 3" type="primary">glgS</name>
    <name evidence="2" type="ORF">C7387_2786</name>
    <name evidence="3" type="ORF">NCTC11967_03771</name>
</gene>
<dbReference type="EMBL" id="UAVL01000019">
    <property type="protein sequence ID" value="SQA64739.1"/>
    <property type="molecule type" value="Genomic_DNA"/>
</dbReference>
<accession>A0AB38FZE7</accession>
<comment type="function">
    <text evidence="1">Major determinant of cell surface composition. Negatively regulates motility, adhesion and synthesis of biofilm exopolysaccharides.</text>
</comment>
<dbReference type="HAMAP" id="MF_00525">
    <property type="entry name" value="GlgS"/>
    <property type="match status" value="1"/>
</dbReference>
<dbReference type="InterPro" id="IPR015065">
    <property type="entry name" value="GlgS"/>
</dbReference>
<comment type="similarity">
    <text evidence="1">Belongs to the GlgS family.</text>
</comment>
<dbReference type="NCBIfam" id="NF002793">
    <property type="entry name" value="PRK02922.1"/>
    <property type="match status" value="1"/>
</dbReference>
<dbReference type="GO" id="GO:1902201">
    <property type="term" value="P:negative regulation of bacterial-type flagellum-dependent cell motility"/>
    <property type="evidence" value="ECO:0007669"/>
    <property type="project" value="UniProtKB-UniRule"/>
</dbReference>
<keyword evidence="5" id="KW-1185">Reference proteome</keyword>
<dbReference type="AlphaFoldDB" id="A0AB38FZE7"/>